<keyword evidence="3" id="KW-1185">Reference proteome</keyword>
<feature type="transmembrane region" description="Helical" evidence="1">
    <location>
        <begin position="124"/>
        <end position="144"/>
    </location>
</feature>
<gene>
    <name evidence="2" type="ORF">SAMN04487834_10592</name>
</gene>
<protein>
    <submittedName>
        <fullName evidence="2">Uncharacterized protein</fullName>
    </submittedName>
</protein>
<sequence>MNDSDLAAVYGVLSIVWLFAIAIGVFQIIGVWKMYKKAGIPGWHSLIPVLNIYDWLRMAGFNAVWSLIGSVGTILGIIFIAVESASNNENAMAVSAVLMFILGIIAVVLQIMSCFKIAKRFGQGIGIGFLFLLFAPIMCMVAGFSKDWTYHPKL</sequence>
<proteinExistence type="predicted"/>
<keyword evidence="1" id="KW-0472">Membrane</keyword>
<feature type="transmembrane region" description="Helical" evidence="1">
    <location>
        <begin position="6"/>
        <end position="32"/>
    </location>
</feature>
<evidence type="ECO:0000256" key="1">
    <source>
        <dbReference type="SAM" id="Phobius"/>
    </source>
</evidence>
<dbReference type="Proteomes" id="UP000183028">
    <property type="component" value="Unassembled WGS sequence"/>
</dbReference>
<dbReference type="RefSeq" id="WP_074732599.1">
    <property type="nucleotide sequence ID" value="NZ_FNYK01000059.1"/>
</dbReference>
<dbReference type="OrthoDB" id="2376202at2"/>
<dbReference type="EMBL" id="FNYK01000059">
    <property type="protein sequence ID" value="SEJ11979.1"/>
    <property type="molecule type" value="Genomic_DNA"/>
</dbReference>
<keyword evidence="1" id="KW-1133">Transmembrane helix</keyword>
<dbReference type="eggNOG" id="ENOG5033BIK">
    <property type="taxonomic scope" value="Bacteria"/>
</dbReference>
<accession>A0A1H6W4T6</accession>
<feature type="transmembrane region" description="Helical" evidence="1">
    <location>
        <begin position="63"/>
        <end position="82"/>
    </location>
</feature>
<dbReference type="STRING" id="322505.SAMN04487836_11344"/>
<keyword evidence="1" id="KW-0812">Transmembrane</keyword>
<name>A0A1H6W4T6_9FIRM</name>
<reference evidence="3" key="1">
    <citation type="submission" date="2016-10" db="EMBL/GenBank/DDBJ databases">
        <authorList>
            <person name="Varghese N."/>
        </authorList>
    </citation>
    <scope>NUCLEOTIDE SEQUENCE [LARGE SCALE GENOMIC DNA]</scope>
    <source>
        <strain evidence="3">DSM 20406</strain>
    </source>
</reference>
<feature type="transmembrane region" description="Helical" evidence="1">
    <location>
        <begin position="94"/>
        <end position="112"/>
    </location>
</feature>
<evidence type="ECO:0000313" key="3">
    <source>
        <dbReference type="Proteomes" id="UP000183028"/>
    </source>
</evidence>
<dbReference type="AlphaFoldDB" id="A0A1H6W4T6"/>
<evidence type="ECO:0000313" key="2">
    <source>
        <dbReference type="EMBL" id="SEJ11979.1"/>
    </source>
</evidence>
<organism evidence="2 3">
    <name type="scientific">Sharpea azabuensis</name>
    <dbReference type="NCBI Taxonomy" id="322505"/>
    <lineage>
        <taxon>Bacteria</taxon>
        <taxon>Bacillati</taxon>
        <taxon>Bacillota</taxon>
        <taxon>Erysipelotrichia</taxon>
        <taxon>Erysipelotrichales</taxon>
        <taxon>Coprobacillaceae</taxon>
        <taxon>Sharpea</taxon>
    </lineage>
</organism>